<feature type="transmembrane region" description="Helical" evidence="2">
    <location>
        <begin position="331"/>
        <end position="349"/>
    </location>
</feature>
<keyword evidence="2" id="KW-1133">Transmembrane helix</keyword>
<dbReference type="Proteomes" id="UP001178507">
    <property type="component" value="Unassembled WGS sequence"/>
</dbReference>
<evidence type="ECO:0000313" key="4">
    <source>
        <dbReference type="Proteomes" id="UP001178507"/>
    </source>
</evidence>
<sequence>MCEALGASALSLREESAWWSSAAAVALWVVILFHVLFLAAAARQDVQMRKQGWWKEEYFLTRDAAHAQVLKLSPAARLQSAACGACRALRSEGFGGWLQRRLAAFCVRASAASKLQLAELDVEFMLLHMYQVTFSSEESAWTRKRNADFLALQLKVQQAVTVAYQDFVSKPSLCSRFWVFLVQLQPHCAVQSYSLVTRCLMRACVVVANVSGRVAMSVVFFLVLQDTQPRDHACASEWRHVNGIVSGIGVQLLFSCVSRMLQLLWTAVLLLCHSREFKQDEWDAASRQRQLWRWWLQDMAFAGLVVLYAASCATLGAAYIASSSDEDGQRWLVSLATVVLLSALLEPLLKSLLASILAGWCLEDGISLQECLGAPVEPRVKAANTTPVADLGSIREGDEAPPAPRIPASIPRAPSAPAQERDSPGKGRDVGLAPTIHAWRSSPNVLSTERKVREQPDSWRRRSDPELDQSEVKAPVSA</sequence>
<name>A0AA36NM09_9DINO</name>
<accession>A0AA36NM09</accession>
<proteinExistence type="predicted"/>
<protein>
    <submittedName>
        <fullName evidence="3">Uncharacterized protein</fullName>
    </submittedName>
</protein>
<keyword evidence="4" id="KW-1185">Reference proteome</keyword>
<keyword evidence="2" id="KW-0812">Transmembrane</keyword>
<feature type="compositionally biased region" description="Basic and acidic residues" evidence="1">
    <location>
        <begin position="448"/>
        <end position="465"/>
    </location>
</feature>
<feature type="transmembrane region" description="Helical" evidence="2">
    <location>
        <begin position="18"/>
        <end position="41"/>
    </location>
</feature>
<dbReference type="EMBL" id="CAUJNA010003720">
    <property type="protein sequence ID" value="CAJ1408443.1"/>
    <property type="molecule type" value="Genomic_DNA"/>
</dbReference>
<feature type="compositionally biased region" description="Basic and acidic residues" evidence="1">
    <location>
        <begin position="419"/>
        <end position="429"/>
    </location>
</feature>
<reference evidence="3" key="1">
    <citation type="submission" date="2023-08" db="EMBL/GenBank/DDBJ databases">
        <authorList>
            <person name="Chen Y."/>
            <person name="Shah S."/>
            <person name="Dougan E. K."/>
            <person name="Thang M."/>
            <person name="Chan C."/>
        </authorList>
    </citation>
    <scope>NUCLEOTIDE SEQUENCE</scope>
</reference>
<dbReference type="AlphaFoldDB" id="A0AA36NM09"/>
<keyword evidence="2" id="KW-0472">Membrane</keyword>
<evidence type="ECO:0000256" key="2">
    <source>
        <dbReference type="SAM" id="Phobius"/>
    </source>
</evidence>
<gene>
    <name evidence="3" type="ORF">EVOR1521_LOCUS29856</name>
</gene>
<comment type="caution">
    <text evidence="3">The sequence shown here is derived from an EMBL/GenBank/DDBJ whole genome shotgun (WGS) entry which is preliminary data.</text>
</comment>
<feature type="region of interest" description="Disordered" evidence="1">
    <location>
        <begin position="387"/>
        <end position="478"/>
    </location>
</feature>
<organism evidence="3 4">
    <name type="scientific">Effrenium voratum</name>
    <dbReference type="NCBI Taxonomy" id="2562239"/>
    <lineage>
        <taxon>Eukaryota</taxon>
        <taxon>Sar</taxon>
        <taxon>Alveolata</taxon>
        <taxon>Dinophyceae</taxon>
        <taxon>Suessiales</taxon>
        <taxon>Symbiodiniaceae</taxon>
        <taxon>Effrenium</taxon>
    </lineage>
</organism>
<evidence type="ECO:0000256" key="1">
    <source>
        <dbReference type="SAM" id="MobiDB-lite"/>
    </source>
</evidence>
<feature type="compositionally biased region" description="Low complexity" evidence="1">
    <location>
        <begin position="406"/>
        <end position="418"/>
    </location>
</feature>
<evidence type="ECO:0000313" key="3">
    <source>
        <dbReference type="EMBL" id="CAJ1408443.1"/>
    </source>
</evidence>
<feature type="transmembrane region" description="Helical" evidence="2">
    <location>
        <begin position="294"/>
        <end position="319"/>
    </location>
</feature>